<proteinExistence type="predicted"/>
<gene>
    <name evidence="1" type="ORF">OC712_01675</name>
</gene>
<evidence type="ECO:0000313" key="2">
    <source>
        <dbReference type="Proteomes" id="UP001383392"/>
    </source>
</evidence>
<comment type="caution">
    <text evidence="1">The sequence shown here is derived from an EMBL/GenBank/DDBJ whole genome shotgun (WGS) entry which is preliminary data.</text>
</comment>
<evidence type="ECO:0000313" key="1">
    <source>
        <dbReference type="EMBL" id="MEK0309185.1"/>
    </source>
</evidence>
<protein>
    <submittedName>
        <fullName evidence="1">Uncharacterized protein</fullName>
    </submittedName>
</protein>
<keyword evidence="2" id="KW-1185">Reference proteome</keyword>
<organism evidence="1 2">
    <name type="scientific">Candidatus Phytoplasma citri</name>
    <dbReference type="NCBI Taxonomy" id="180978"/>
    <lineage>
        <taxon>Bacteria</taxon>
        <taxon>Bacillati</taxon>
        <taxon>Mycoplasmatota</taxon>
        <taxon>Mollicutes</taxon>
        <taxon>Acholeplasmatales</taxon>
        <taxon>Acholeplasmataceae</taxon>
        <taxon>Candidatus Phytoplasma</taxon>
        <taxon>16SrII (Peanut WB group)</taxon>
    </lineage>
</organism>
<name>A0ABU8ZR75_9MOLU</name>
<dbReference type="EMBL" id="JAOSJG010000013">
    <property type="protein sequence ID" value="MEK0309185.1"/>
    <property type="molecule type" value="Genomic_DNA"/>
</dbReference>
<accession>A0ABU8ZR75</accession>
<reference evidence="1 2" key="1">
    <citation type="journal article" date="2023" name="Int. J. Syst. Evol. Microbiol.">
        <title>The observation of taxonomic boundaries for the 16SrII and 16SrXXV phytoplasmas using genome-based delimitation.</title>
        <authorList>
            <person name="Rodrigues Jardim B."/>
            <person name="Tran-Nguyen L.T.T."/>
            <person name="Gambley C."/>
            <person name="Al-Sadi A.M."/>
            <person name="Al-Subhi A.M."/>
            <person name="Foissac X."/>
            <person name="Salar P."/>
            <person name="Cai H."/>
            <person name="Yang J.Y."/>
            <person name="Davis R."/>
            <person name="Jones L."/>
            <person name="Rodoni B."/>
            <person name="Constable F.E."/>
        </authorList>
    </citation>
    <scope>NUCLEOTIDE SEQUENCE [LARGE SCALE GENOMIC DNA]</scope>
    <source>
        <strain evidence="1">BAWM-OMN-P75</strain>
    </source>
</reference>
<sequence>MTLIGQKKRVIYYLFNGIKEGFDIMSTTVSPETKLSRTLNRIQYRSSNGCF</sequence>
<dbReference type="RefSeq" id="WP_180372479.1">
    <property type="nucleotide sequence ID" value="NZ_JAOSJG010000013.1"/>
</dbReference>
<dbReference type="Proteomes" id="UP001383392">
    <property type="component" value="Unassembled WGS sequence"/>
</dbReference>